<evidence type="ECO:0000256" key="4">
    <source>
        <dbReference type="ARBA" id="ARBA00022692"/>
    </source>
</evidence>
<feature type="transmembrane region" description="Helical" evidence="11">
    <location>
        <begin position="12"/>
        <end position="30"/>
    </location>
</feature>
<keyword evidence="7" id="KW-0143">Chaperone</keyword>
<gene>
    <name evidence="13" type="ORF">LCGC14_0116620</name>
</gene>
<reference evidence="13" key="1">
    <citation type="journal article" date="2015" name="Nature">
        <title>Complex archaea that bridge the gap between prokaryotes and eukaryotes.</title>
        <authorList>
            <person name="Spang A."/>
            <person name="Saw J.H."/>
            <person name="Jorgensen S.L."/>
            <person name="Zaremba-Niedzwiedzka K."/>
            <person name="Martijn J."/>
            <person name="Lind A.E."/>
            <person name="van Eijk R."/>
            <person name="Schleper C."/>
            <person name="Guy L."/>
            <person name="Ettema T.J."/>
        </authorList>
    </citation>
    <scope>NUCLEOTIDE SEQUENCE</scope>
</reference>
<evidence type="ECO:0000259" key="12">
    <source>
        <dbReference type="PROSITE" id="PS50198"/>
    </source>
</evidence>
<dbReference type="InterPro" id="IPR052029">
    <property type="entry name" value="PpiD_chaperone"/>
</dbReference>
<evidence type="ECO:0000256" key="7">
    <source>
        <dbReference type="ARBA" id="ARBA00023186"/>
    </source>
</evidence>
<dbReference type="InterPro" id="IPR046357">
    <property type="entry name" value="PPIase_dom_sf"/>
</dbReference>
<dbReference type="GO" id="GO:0003755">
    <property type="term" value="F:peptidyl-prolyl cis-trans isomerase activity"/>
    <property type="evidence" value="ECO:0007669"/>
    <property type="project" value="InterPro"/>
</dbReference>
<dbReference type="AlphaFoldDB" id="A0A0F9V888"/>
<dbReference type="Gene3D" id="3.10.50.40">
    <property type="match status" value="1"/>
</dbReference>
<evidence type="ECO:0000256" key="11">
    <source>
        <dbReference type="SAM" id="Phobius"/>
    </source>
</evidence>
<dbReference type="PANTHER" id="PTHR47529:SF1">
    <property type="entry name" value="PERIPLASMIC CHAPERONE PPID"/>
    <property type="match status" value="1"/>
</dbReference>
<dbReference type="GO" id="GO:0005886">
    <property type="term" value="C:plasma membrane"/>
    <property type="evidence" value="ECO:0007669"/>
    <property type="project" value="UniProtKB-SubCell"/>
</dbReference>
<evidence type="ECO:0000256" key="9">
    <source>
        <dbReference type="ARBA" id="ARBA00040743"/>
    </source>
</evidence>
<keyword evidence="4 11" id="KW-0812">Transmembrane</keyword>
<evidence type="ECO:0000256" key="6">
    <source>
        <dbReference type="ARBA" id="ARBA00023136"/>
    </source>
</evidence>
<dbReference type="InterPro" id="IPR023058">
    <property type="entry name" value="PPIase_PpiC_CS"/>
</dbReference>
<evidence type="ECO:0000256" key="3">
    <source>
        <dbReference type="ARBA" id="ARBA00022519"/>
    </source>
</evidence>
<keyword evidence="3" id="KW-0997">Cell inner membrane</keyword>
<organism evidence="13">
    <name type="scientific">marine sediment metagenome</name>
    <dbReference type="NCBI Taxonomy" id="412755"/>
    <lineage>
        <taxon>unclassified sequences</taxon>
        <taxon>metagenomes</taxon>
        <taxon>ecological metagenomes</taxon>
    </lineage>
</organism>
<proteinExistence type="inferred from homology"/>
<dbReference type="PROSITE" id="PS50198">
    <property type="entry name" value="PPIC_PPIASE_2"/>
    <property type="match status" value="1"/>
</dbReference>
<accession>A0A0F9V888</accession>
<keyword evidence="5 11" id="KW-1133">Transmembrane helix</keyword>
<dbReference type="Pfam" id="PF00639">
    <property type="entry name" value="Rotamase"/>
    <property type="match status" value="1"/>
</dbReference>
<comment type="similarity">
    <text evidence="8">Belongs to the PpiD chaperone family.</text>
</comment>
<dbReference type="SUPFAM" id="SSF54534">
    <property type="entry name" value="FKBP-like"/>
    <property type="match status" value="1"/>
</dbReference>
<sequence>MLQKMRDNAQSWVAKVIVGVIVLIFALTGWESISRFTSDEAKAAEVNGTVISKVELEQAVALQRRQLIQQLRQMGNDNFDPSMIDDNLLRTSVLDSLVERAVLLQGAEEANIRISEQMIDQLILGTPDFQVDGQFDANRFDIVIRNMGLASRMAFRDLVRQELKIAQLRNAFEATAFATPTELTTLARLESQTRDFAVIEVKAEHEDITISEDEIQEYYAANQEQFMTTEKVVLETLTLSRNDFFDQIEVDEAAVQSLYEREVGNLAEQRRAAHILVEVGEDENDAQALERAREIHDRIEAGANFADLAEEFSGDTGTANRGGDLGFTVRGSFDPEFEDALFALEEGEVSDPVRTSFGYHLIKLTDLQAPDVPALDDMRESLEEELKAEVVERRFVEATQELANLAYEAPDLQGPAQALGVELETTDPVERSGGEGLTANPRVMMAAFEEDVLVDGLNSPLIELDADTVVVVRVKEHQRPTQLTVEEASAEITDLLQYRKATEKAEATAAQAVEQMRADEVQPQAVAESLGQSWQKHEAVSRSSSDLTPALLRNVFSMPRPDSDGMTYGHFRQPDGGRWIVQLGGVATPEEALSEANSPMFQRFIAGQTGEQDFSAVQQTLQADAEIELF</sequence>
<dbReference type="Gene3D" id="1.10.4030.10">
    <property type="entry name" value="Porin chaperone SurA, peptide-binding domain"/>
    <property type="match status" value="1"/>
</dbReference>
<evidence type="ECO:0000256" key="10">
    <source>
        <dbReference type="ARBA" id="ARBA00042775"/>
    </source>
</evidence>
<dbReference type="InterPro" id="IPR000297">
    <property type="entry name" value="PPIase_PpiC"/>
</dbReference>
<evidence type="ECO:0000256" key="8">
    <source>
        <dbReference type="ARBA" id="ARBA00038408"/>
    </source>
</evidence>
<evidence type="ECO:0000256" key="5">
    <source>
        <dbReference type="ARBA" id="ARBA00022989"/>
    </source>
</evidence>
<comment type="caution">
    <text evidence="13">The sequence shown here is derived from an EMBL/GenBank/DDBJ whole genome shotgun (WGS) entry which is preliminary data.</text>
</comment>
<keyword evidence="6 11" id="KW-0472">Membrane</keyword>
<evidence type="ECO:0000313" key="13">
    <source>
        <dbReference type="EMBL" id="KKO01451.1"/>
    </source>
</evidence>
<keyword evidence="2" id="KW-1003">Cell membrane</keyword>
<dbReference type="SUPFAM" id="SSF109998">
    <property type="entry name" value="Triger factor/SurA peptide-binding domain-like"/>
    <property type="match status" value="1"/>
</dbReference>
<dbReference type="EMBL" id="LAZR01000035">
    <property type="protein sequence ID" value="KKO01451.1"/>
    <property type="molecule type" value="Genomic_DNA"/>
</dbReference>
<evidence type="ECO:0000256" key="2">
    <source>
        <dbReference type="ARBA" id="ARBA00022475"/>
    </source>
</evidence>
<dbReference type="Pfam" id="PF13624">
    <property type="entry name" value="SurA_N_3"/>
    <property type="match status" value="1"/>
</dbReference>
<protein>
    <recommendedName>
        <fullName evidence="9">Periplasmic chaperone PpiD</fullName>
    </recommendedName>
    <alternativeName>
        <fullName evidence="10">Periplasmic folding chaperone</fullName>
    </alternativeName>
</protein>
<comment type="subcellular location">
    <subcellularLocation>
        <location evidence="1">Cell inner membrane</location>
        <topology evidence="1">Single-pass type II membrane protein</topology>
        <orientation evidence="1">Periplasmic side</orientation>
    </subcellularLocation>
</comment>
<feature type="domain" description="PpiC" evidence="12">
    <location>
        <begin position="267"/>
        <end position="366"/>
    </location>
</feature>
<dbReference type="InterPro" id="IPR027304">
    <property type="entry name" value="Trigger_fact/SurA_dom_sf"/>
</dbReference>
<name>A0A0F9V888_9ZZZZ</name>
<dbReference type="PROSITE" id="PS01096">
    <property type="entry name" value="PPIC_PPIASE_1"/>
    <property type="match status" value="1"/>
</dbReference>
<evidence type="ECO:0000256" key="1">
    <source>
        <dbReference type="ARBA" id="ARBA00004382"/>
    </source>
</evidence>
<dbReference type="PANTHER" id="PTHR47529">
    <property type="entry name" value="PEPTIDYL-PROLYL CIS-TRANS ISOMERASE D"/>
    <property type="match status" value="1"/>
</dbReference>